<evidence type="ECO:0000313" key="1">
    <source>
        <dbReference type="EMBL" id="MDA0167125.1"/>
    </source>
</evidence>
<protein>
    <submittedName>
        <fullName evidence="1">Uncharacterized protein</fullName>
    </submittedName>
</protein>
<sequence length="311" mass="33065">MTALKVELDACGGADAPATAVARLREVLNEALRIGRAELAKPRSGKDDPVEIAIAAHDDHLLAALPVAAAVRADPDIVSEREWLLTAAVVGTLVELAEPGQLLRADDLRLRAGELPGGFLVLAYPTTAFEADFVELAFDEQAHGIDRLRATARALPSGVLDDVAHKEPIGARHPLRIAEAVARLGGHPAQAIDGHLEDAVLTLLGAGGAVPIPHHDPDPSLRAARRILKRLDGMGKWGGYHTEFAHLARGFAGNDRALAQEVGEALLEAGLLEEKPSVGQRHVYLNPRRAAEIRKLIETGEVPAGMRLPSK</sequence>
<gene>
    <name evidence="1" type="ORF">OM076_43090</name>
</gene>
<organism evidence="1 2">
    <name type="scientific">Solirubrobacter ginsenosidimutans</name>
    <dbReference type="NCBI Taxonomy" id="490573"/>
    <lineage>
        <taxon>Bacteria</taxon>
        <taxon>Bacillati</taxon>
        <taxon>Actinomycetota</taxon>
        <taxon>Thermoleophilia</taxon>
        <taxon>Solirubrobacterales</taxon>
        <taxon>Solirubrobacteraceae</taxon>
        <taxon>Solirubrobacter</taxon>
    </lineage>
</organism>
<dbReference type="Proteomes" id="UP001149140">
    <property type="component" value="Unassembled WGS sequence"/>
</dbReference>
<accession>A0A9X3N2D7</accession>
<dbReference type="EMBL" id="JAPDOD010000088">
    <property type="protein sequence ID" value="MDA0167125.1"/>
    <property type="molecule type" value="Genomic_DNA"/>
</dbReference>
<evidence type="ECO:0000313" key="2">
    <source>
        <dbReference type="Proteomes" id="UP001149140"/>
    </source>
</evidence>
<dbReference type="RefSeq" id="WP_270046374.1">
    <property type="nucleotide sequence ID" value="NZ_JAPDOD010000088.1"/>
</dbReference>
<keyword evidence="2" id="KW-1185">Reference proteome</keyword>
<name>A0A9X3N2D7_9ACTN</name>
<proteinExistence type="predicted"/>
<comment type="caution">
    <text evidence="1">The sequence shown here is derived from an EMBL/GenBank/DDBJ whole genome shotgun (WGS) entry which is preliminary data.</text>
</comment>
<reference evidence="1" key="1">
    <citation type="submission" date="2022-10" db="EMBL/GenBank/DDBJ databases">
        <title>The WGS of Solirubrobacter ginsenosidimutans DSM 21036.</title>
        <authorList>
            <person name="Jiang Z."/>
        </authorList>
    </citation>
    <scope>NUCLEOTIDE SEQUENCE</scope>
    <source>
        <strain evidence="1">DSM 21036</strain>
    </source>
</reference>
<dbReference type="AlphaFoldDB" id="A0A9X3N2D7"/>